<dbReference type="OrthoDB" id="5245133at2"/>
<evidence type="ECO:0000256" key="1">
    <source>
        <dbReference type="SAM" id="MobiDB-lite"/>
    </source>
</evidence>
<dbReference type="KEGG" id="cwo:Cwoe_4470"/>
<proteinExistence type="predicted"/>
<dbReference type="AlphaFoldDB" id="D3F7Y9"/>
<dbReference type="RefSeq" id="WP_012935934.1">
    <property type="nucleotide sequence ID" value="NC_013739.1"/>
</dbReference>
<dbReference type="HOGENOM" id="CLU_2272598_0_0_11"/>
<feature type="region of interest" description="Disordered" evidence="1">
    <location>
        <begin position="23"/>
        <end position="48"/>
    </location>
</feature>
<organism evidence="2 3">
    <name type="scientific">Conexibacter woesei (strain DSM 14684 / CCUG 47730 / CIP 108061 / JCM 11494 / NBRC 100937 / ID131577)</name>
    <dbReference type="NCBI Taxonomy" id="469383"/>
    <lineage>
        <taxon>Bacteria</taxon>
        <taxon>Bacillati</taxon>
        <taxon>Actinomycetota</taxon>
        <taxon>Thermoleophilia</taxon>
        <taxon>Solirubrobacterales</taxon>
        <taxon>Conexibacteraceae</taxon>
        <taxon>Conexibacter</taxon>
    </lineage>
</organism>
<gene>
    <name evidence="2" type="ordered locus">Cwoe_4470</name>
</gene>
<reference evidence="2 3" key="1">
    <citation type="journal article" date="2010" name="Stand. Genomic Sci.">
        <title>Complete genome sequence of Conexibacter woesei type strain (ID131577).</title>
        <authorList>
            <person name="Pukall R."/>
            <person name="Lapidus A."/>
            <person name="Glavina Del Rio T."/>
            <person name="Copeland A."/>
            <person name="Tice H."/>
            <person name="Cheng J.-F."/>
            <person name="Lucas S."/>
            <person name="Chen F."/>
            <person name="Nolan M."/>
            <person name="Bruce D."/>
            <person name="Goodwin L."/>
            <person name="Pitluck S."/>
            <person name="Mavromatis K."/>
            <person name="Ivanova N."/>
            <person name="Ovchinnikova G."/>
            <person name="Pati A."/>
            <person name="Chen A."/>
            <person name="Palaniappan K."/>
            <person name="Land M."/>
            <person name="Hauser L."/>
            <person name="Chang Y.-J."/>
            <person name="Jeffries C.D."/>
            <person name="Chain P."/>
            <person name="Meincke L."/>
            <person name="Sims D."/>
            <person name="Brettin T."/>
            <person name="Detter J.C."/>
            <person name="Rohde M."/>
            <person name="Goeker M."/>
            <person name="Bristow J."/>
            <person name="Eisen J.A."/>
            <person name="Markowitz V."/>
            <person name="Kyrpides N.C."/>
            <person name="Klenk H.-P."/>
            <person name="Hugenholtz P."/>
        </authorList>
    </citation>
    <scope>NUCLEOTIDE SEQUENCE [LARGE SCALE GENOMIC DNA]</scope>
    <source>
        <strain evidence="3">DSM 14684 / CIP 108061 / JCM 11494 / NBRC 100937 / ID131577</strain>
    </source>
</reference>
<protein>
    <submittedName>
        <fullName evidence="2">Uncharacterized protein</fullName>
    </submittedName>
</protein>
<sequence length="102" mass="10369">MGTLVADRIERPLSLFDQVEAPAPARAPEQDAAVGGEEHVHDGVGGEPTLDDMIVGAWEGLIAQAAVACPLCEGTLRPLYGDAGGASPPIAARCDSCATTLS</sequence>
<keyword evidence="3" id="KW-1185">Reference proteome</keyword>
<dbReference type="EMBL" id="CP001854">
    <property type="protein sequence ID" value="ADB52883.1"/>
    <property type="molecule type" value="Genomic_DNA"/>
</dbReference>
<name>D3F7Y9_CONWI</name>
<evidence type="ECO:0000313" key="3">
    <source>
        <dbReference type="Proteomes" id="UP000008229"/>
    </source>
</evidence>
<reference evidence="3" key="2">
    <citation type="submission" date="2010-01" db="EMBL/GenBank/DDBJ databases">
        <title>The complete genome of Conexibacter woesei DSM 14684.</title>
        <authorList>
            <consortium name="US DOE Joint Genome Institute (JGI-PGF)"/>
            <person name="Lucas S."/>
            <person name="Copeland A."/>
            <person name="Lapidus A."/>
            <person name="Glavina del Rio T."/>
            <person name="Dalin E."/>
            <person name="Tice H."/>
            <person name="Bruce D."/>
            <person name="Goodwin L."/>
            <person name="Pitluck S."/>
            <person name="Kyrpides N."/>
            <person name="Mavromatis K."/>
            <person name="Ivanova N."/>
            <person name="Mikhailova N."/>
            <person name="Chertkov O."/>
            <person name="Brettin T."/>
            <person name="Detter J.C."/>
            <person name="Han C."/>
            <person name="Larimer F."/>
            <person name="Land M."/>
            <person name="Hauser L."/>
            <person name="Markowitz V."/>
            <person name="Cheng J.-F."/>
            <person name="Hugenholtz P."/>
            <person name="Woyke T."/>
            <person name="Wu D."/>
            <person name="Pukall R."/>
            <person name="Steenblock K."/>
            <person name="Schneider S."/>
            <person name="Klenk H.-P."/>
            <person name="Eisen J.A."/>
        </authorList>
    </citation>
    <scope>NUCLEOTIDE SEQUENCE [LARGE SCALE GENOMIC DNA]</scope>
    <source>
        <strain evidence="3">DSM 14684 / CIP 108061 / JCM 11494 / NBRC 100937 / ID131577</strain>
    </source>
</reference>
<dbReference type="Proteomes" id="UP000008229">
    <property type="component" value="Chromosome"/>
</dbReference>
<accession>D3F7Y9</accession>
<evidence type="ECO:0000313" key="2">
    <source>
        <dbReference type="EMBL" id="ADB52883.1"/>
    </source>
</evidence>